<proteinExistence type="predicted"/>
<protein>
    <submittedName>
        <fullName evidence="1">Uncharacterized protein</fullName>
    </submittedName>
</protein>
<name>A0A9K3DLM2_HELAN</name>
<gene>
    <name evidence="1" type="ORF">HanXRQr2_Chr17g0815461</name>
</gene>
<keyword evidence="2" id="KW-1185">Reference proteome</keyword>
<dbReference type="AlphaFoldDB" id="A0A9K3DLM2"/>
<reference evidence="1" key="1">
    <citation type="journal article" date="2017" name="Nature">
        <title>The sunflower genome provides insights into oil metabolism, flowering and Asterid evolution.</title>
        <authorList>
            <person name="Badouin H."/>
            <person name="Gouzy J."/>
            <person name="Grassa C.J."/>
            <person name="Murat F."/>
            <person name="Staton S.E."/>
            <person name="Cottret L."/>
            <person name="Lelandais-Briere C."/>
            <person name="Owens G.L."/>
            <person name="Carrere S."/>
            <person name="Mayjonade B."/>
            <person name="Legrand L."/>
            <person name="Gill N."/>
            <person name="Kane N.C."/>
            <person name="Bowers J.E."/>
            <person name="Hubner S."/>
            <person name="Bellec A."/>
            <person name="Berard A."/>
            <person name="Berges H."/>
            <person name="Blanchet N."/>
            <person name="Boniface M.C."/>
            <person name="Brunel D."/>
            <person name="Catrice O."/>
            <person name="Chaidir N."/>
            <person name="Claudel C."/>
            <person name="Donnadieu C."/>
            <person name="Faraut T."/>
            <person name="Fievet G."/>
            <person name="Helmstetter N."/>
            <person name="King M."/>
            <person name="Knapp S.J."/>
            <person name="Lai Z."/>
            <person name="Le Paslier M.C."/>
            <person name="Lippi Y."/>
            <person name="Lorenzon L."/>
            <person name="Mandel J.R."/>
            <person name="Marage G."/>
            <person name="Marchand G."/>
            <person name="Marquand E."/>
            <person name="Bret-Mestries E."/>
            <person name="Morien E."/>
            <person name="Nambeesan S."/>
            <person name="Nguyen T."/>
            <person name="Pegot-Espagnet P."/>
            <person name="Pouilly N."/>
            <person name="Raftis F."/>
            <person name="Sallet E."/>
            <person name="Schiex T."/>
            <person name="Thomas J."/>
            <person name="Vandecasteele C."/>
            <person name="Vares D."/>
            <person name="Vear F."/>
            <person name="Vautrin S."/>
            <person name="Crespi M."/>
            <person name="Mangin B."/>
            <person name="Burke J.M."/>
            <person name="Salse J."/>
            <person name="Munos S."/>
            <person name="Vincourt P."/>
            <person name="Rieseberg L.H."/>
            <person name="Langlade N.B."/>
        </authorList>
    </citation>
    <scope>NUCLEOTIDE SEQUENCE</scope>
    <source>
        <tissue evidence="1">Leaves</tissue>
    </source>
</reference>
<organism evidence="1 2">
    <name type="scientific">Helianthus annuus</name>
    <name type="common">Common sunflower</name>
    <dbReference type="NCBI Taxonomy" id="4232"/>
    <lineage>
        <taxon>Eukaryota</taxon>
        <taxon>Viridiplantae</taxon>
        <taxon>Streptophyta</taxon>
        <taxon>Embryophyta</taxon>
        <taxon>Tracheophyta</taxon>
        <taxon>Spermatophyta</taxon>
        <taxon>Magnoliopsida</taxon>
        <taxon>eudicotyledons</taxon>
        <taxon>Gunneridae</taxon>
        <taxon>Pentapetalae</taxon>
        <taxon>asterids</taxon>
        <taxon>campanulids</taxon>
        <taxon>Asterales</taxon>
        <taxon>Asteraceae</taxon>
        <taxon>Asteroideae</taxon>
        <taxon>Heliantheae alliance</taxon>
        <taxon>Heliantheae</taxon>
        <taxon>Helianthus</taxon>
    </lineage>
</organism>
<dbReference type="Gramene" id="mRNA:HanXRQr2_Chr17g0815461">
    <property type="protein sequence ID" value="mRNA:HanXRQr2_Chr17g0815461"/>
    <property type="gene ID" value="HanXRQr2_Chr17g0815461"/>
</dbReference>
<dbReference type="Proteomes" id="UP000215914">
    <property type="component" value="Unassembled WGS sequence"/>
</dbReference>
<comment type="caution">
    <text evidence="1">The sequence shown here is derived from an EMBL/GenBank/DDBJ whole genome shotgun (WGS) entry which is preliminary data.</text>
</comment>
<accession>A0A9K3DLM2</accession>
<evidence type="ECO:0000313" key="1">
    <source>
        <dbReference type="EMBL" id="KAF5756503.1"/>
    </source>
</evidence>
<evidence type="ECO:0000313" key="2">
    <source>
        <dbReference type="Proteomes" id="UP000215914"/>
    </source>
</evidence>
<sequence>MMIGLSGFGFDSVLVRDSRGSGSCSCVTGSGLGSRSTLVKGSFTFVRVSGIRCGQTRSKEVRDGQLQCGSGAGFTKFLAFYFKFSSHLYRVFFIGMGRSDHFFSPTLTC</sequence>
<dbReference type="EMBL" id="MNCJ02000332">
    <property type="protein sequence ID" value="KAF5756503.1"/>
    <property type="molecule type" value="Genomic_DNA"/>
</dbReference>
<reference evidence="1" key="2">
    <citation type="submission" date="2020-06" db="EMBL/GenBank/DDBJ databases">
        <title>Helianthus annuus Genome sequencing and assembly Release 2.</title>
        <authorList>
            <person name="Gouzy J."/>
            <person name="Langlade N."/>
            <person name="Munos S."/>
        </authorList>
    </citation>
    <scope>NUCLEOTIDE SEQUENCE</scope>
    <source>
        <tissue evidence="1">Leaves</tissue>
    </source>
</reference>